<dbReference type="RefSeq" id="WP_097013441.1">
    <property type="nucleotide sequence ID" value="NZ_LT907975.1"/>
</dbReference>
<dbReference type="AlphaFoldDB" id="A0A2C8FDZ4"/>
<dbReference type="InterPro" id="IPR003731">
    <property type="entry name" value="Di-Nase_FeMo-co_biosynth"/>
</dbReference>
<dbReference type="Proteomes" id="UP000219215">
    <property type="component" value="Chromosome DPRO"/>
</dbReference>
<evidence type="ECO:0000313" key="2">
    <source>
        <dbReference type="EMBL" id="SOB60761.1"/>
    </source>
</evidence>
<sequence length="112" mass="12431">MAKTLIPLHDNELAPRFDMASEALIVTITRETSAMGRIDERVVVLDAPSGESMCRLAINESIETVICAGIEKEFFEFLEWKGIRVLDDICGPVDIILEAFLGGTLSSGQYYY</sequence>
<gene>
    <name evidence="2" type="ORF">DPRO_3844</name>
</gene>
<feature type="domain" description="Dinitrogenase iron-molybdenum cofactor biosynthesis" evidence="1">
    <location>
        <begin position="10"/>
        <end position="100"/>
    </location>
</feature>
<dbReference type="Gene3D" id="3.30.420.130">
    <property type="entry name" value="Dinitrogenase iron-molybdenum cofactor biosynthesis domain"/>
    <property type="match status" value="1"/>
</dbReference>
<dbReference type="InterPro" id="IPR036105">
    <property type="entry name" value="DiNase_FeMo-co_biosyn_sf"/>
</dbReference>
<dbReference type="KEGG" id="pprf:DPRO_3844"/>
<keyword evidence="3" id="KW-1185">Reference proteome</keyword>
<dbReference type="SUPFAM" id="SSF53146">
    <property type="entry name" value="Nitrogenase accessory factor-like"/>
    <property type="match status" value="1"/>
</dbReference>
<reference evidence="3" key="1">
    <citation type="submission" date="2017-09" db="EMBL/GenBank/DDBJ databases">
        <authorList>
            <person name="Regsiter A."/>
            <person name="William W."/>
        </authorList>
    </citation>
    <scope>NUCLEOTIDE SEQUENCE [LARGE SCALE GENOMIC DNA]</scope>
    <source>
        <strain evidence="3">500-1</strain>
    </source>
</reference>
<dbReference type="OrthoDB" id="5457537at2"/>
<name>A0A2C8FDZ4_9BACT</name>
<dbReference type="EMBL" id="LT907975">
    <property type="protein sequence ID" value="SOB60761.1"/>
    <property type="molecule type" value="Genomic_DNA"/>
</dbReference>
<evidence type="ECO:0000259" key="1">
    <source>
        <dbReference type="Pfam" id="PF02579"/>
    </source>
</evidence>
<evidence type="ECO:0000313" key="3">
    <source>
        <dbReference type="Proteomes" id="UP000219215"/>
    </source>
</evidence>
<protein>
    <recommendedName>
        <fullName evidence="1">Dinitrogenase iron-molybdenum cofactor biosynthesis domain-containing protein</fullName>
    </recommendedName>
</protein>
<accession>A0A2C8FDZ4</accession>
<organism evidence="2 3">
    <name type="scientific">Pseudodesulfovibrio profundus</name>
    <dbReference type="NCBI Taxonomy" id="57320"/>
    <lineage>
        <taxon>Bacteria</taxon>
        <taxon>Pseudomonadati</taxon>
        <taxon>Thermodesulfobacteriota</taxon>
        <taxon>Desulfovibrionia</taxon>
        <taxon>Desulfovibrionales</taxon>
        <taxon>Desulfovibrionaceae</taxon>
    </lineage>
</organism>
<dbReference type="Pfam" id="PF02579">
    <property type="entry name" value="Nitro_FeMo-Co"/>
    <property type="match status" value="1"/>
</dbReference>
<proteinExistence type="predicted"/>